<evidence type="ECO:0000313" key="1">
    <source>
        <dbReference type="EMBL" id="KAJ7571016.1"/>
    </source>
</evidence>
<evidence type="ECO:0000313" key="2">
    <source>
        <dbReference type="Proteomes" id="UP001162992"/>
    </source>
</evidence>
<proteinExistence type="predicted"/>
<dbReference type="Proteomes" id="UP001162992">
    <property type="component" value="Chromosome 1"/>
</dbReference>
<organism evidence="1 2">
    <name type="scientific">Diphasiastrum complanatum</name>
    <name type="common">Issler's clubmoss</name>
    <name type="synonym">Lycopodium complanatum</name>
    <dbReference type="NCBI Taxonomy" id="34168"/>
    <lineage>
        <taxon>Eukaryota</taxon>
        <taxon>Viridiplantae</taxon>
        <taxon>Streptophyta</taxon>
        <taxon>Embryophyta</taxon>
        <taxon>Tracheophyta</taxon>
        <taxon>Lycopodiopsida</taxon>
        <taxon>Lycopodiales</taxon>
        <taxon>Lycopodiaceae</taxon>
        <taxon>Lycopodioideae</taxon>
        <taxon>Diphasiastrum</taxon>
    </lineage>
</organism>
<name>A0ACC2EWW5_DIPCM</name>
<reference evidence="2" key="1">
    <citation type="journal article" date="2024" name="Proc. Natl. Acad. Sci. U.S.A.">
        <title>Extraordinary preservation of gene collinearity over three hundred million years revealed in homosporous lycophytes.</title>
        <authorList>
            <person name="Li C."/>
            <person name="Wickell D."/>
            <person name="Kuo L.Y."/>
            <person name="Chen X."/>
            <person name="Nie B."/>
            <person name="Liao X."/>
            <person name="Peng D."/>
            <person name="Ji J."/>
            <person name="Jenkins J."/>
            <person name="Williams M."/>
            <person name="Shu S."/>
            <person name="Plott C."/>
            <person name="Barry K."/>
            <person name="Rajasekar S."/>
            <person name="Grimwood J."/>
            <person name="Han X."/>
            <person name="Sun S."/>
            <person name="Hou Z."/>
            <person name="He W."/>
            <person name="Dai G."/>
            <person name="Sun C."/>
            <person name="Schmutz J."/>
            <person name="Leebens-Mack J.H."/>
            <person name="Li F.W."/>
            <person name="Wang L."/>
        </authorList>
    </citation>
    <scope>NUCLEOTIDE SEQUENCE [LARGE SCALE GENOMIC DNA]</scope>
    <source>
        <strain evidence="2">cv. PW_Plant_1</strain>
    </source>
</reference>
<accession>A0ACC2EWW5</accession>
<protein>
    <submittedName>
        <fullName evidence="1">Uncharacterized protein</fullName>
    </submittedName>
</protein>
<sequence>MDQNKNNDADAAAATRCGVAAENACCKELAEKLDKSESGRKKLRQAISMLKEKLESAENVLQANAALKQECEKAHQRVETERKCLEEERRLRKISVQEGKSLKEELSRALERIVKVEHDEKEDRMEIKRLQEEVKESVDLVRVVVKHLESAQCSFQLFEENLSAKVSDVSAQSLKSYSLAQSVLSTASSAQTAARKAEATVISVQKQTQTVSSRLGNLQKQGTRLEQSVTFLRQQLQKNPPINQDGAHETFKGPVPSTVLSTQHSGVIANKGMVLSKNQRGNDESSNVADRKLTNRSLIEVIPGISSILNPVLSKSVRKPSVNGSHKPSMLSSESNVLDLECSSKWDMVKSDAQTKGMQDSCKHSSDLKEANPSNEHNRQKTNVTCCQEVFGLDAKQGGRPIETIATNQNLADVRQKEVRSSPCLTNQASPITLLGSLSRLFKRERKAQHKIKANLANLKKALLSCPTEMCLDGQHQHSSEPISYTIRKRRATDATEKQDHEGIFVVEGRQQDKKRRKETLKIIPDDNRGSELFQNGLEEKSIEPNIPKQEARELEDEGRIDGSTKLLKNVKMNIEEWELQHKKEVRSIVKDIKELGRTSEHYKGLHNLVIRRQKDDVEAEATESEGNGDVLFAECNENQATGACFSPSDSCCNLFEYRASDWEMDSIDSEGEFAEKWLADMPVLLSPDLPIITPQDAGMVLSHSAGRFEDSNLESDEDLR</sequence>
<comment type="caution">
    <text evidence="1">The sequence shown here is derived from an EMBL/GenBank/DDBJ whole genome shotgun (WGS) entry which is preliminary data.</text>
</comment>
<keyword evidence="2" id="KW-1185">Reference proteome</keyword>
<gene>
    <name evidence="1" type="ORF">O6H91_01G145300</name>
</gene>
<dbReference type="EMBL" id="CM055092">
    <property type="protein sequence ID" value="KAJ7571016.1"/>
    <property type="molecule type" value="Genomic_DNA"/>
</dbReference>